<organism evidence="2 3">
    <name type="scientific">Pleodorina starrii</name>
    <dbReference type="NCBI Taxonomy" id="330485"/>
    <lineage>
        <taxon>Eukaryota</taxon>
        <taxon>Viridiplantae</taxon>
        <taxon>Chlorophyta</taxon>
        <taxon>core chlorophytes</taxon>
        <taxon>Chlorophyceae</taxon>
        <taxon>CS clade</taxon>
        <taxon>Chlamydomonadales</taxon>
        <taxon>Volvocaceae</taxon>
        <taxon>Pleodorina</taxon>
    </lineage>
</organism>
<dbReference type="Proteomes" id="UP001165080">
    <property type="component" value="Unassembled WGS sequence"/>
</dbReference>
<proteinExistence type="predicted"/>
<comment type="caution">
    <text evidence="2">The sequence shown here is derived from an EMBL/GenBank/DDBJ whole genome shotgun (WGS) entry which is preliminary data.</text>
</comment>
<dbReference type="EMBL" id="BRXU01000034">
    <property type="protein sequence ID" value="GLC60372.1"/>
    <property type="molecule type" value="Genomic_DNA"/>
</dbReference>
<reference evidence="2 3" key="1">
    <citation type="journal article" date="2023" name="Commun. Biol.">
        <title>Reorganization of the ancestral sex-determining regions during the evolution of trioecy in Pleodorina starrii.</title>
        <authorList>
            <person name="Takahashi K."/>
            <person name="Suzuki S."/>
            <person name="Kawai-Toyooka H."/>
            <person name="Yamamoto K."/>
            <person name="Hamaji T."/>
            <person name="Ootsuki R."/>
            <person name="Yamaguchi H."/>
            <person name="Kawachi M."/>
            <person name="Higashiyama T."/>
            <person name="Nozaki H."/>
        </authorList>
    </citation>
    <scope>NUCLEOTIDE SEQUENCE [LARGE SCALE GENOMIC DNA]</scope>
    <source>
        <strain evidence="2 3">NIES-4479</strain>
    </source>
</reference>
<protein>
    <submittedName>
        <fullName evidence="2">Uncharacterized protein</fullName>
    </submittedName>
</protein>
<dbReference type="AlphaFoldDB" id="A0A9W6F8I0"/>
<accession>A0A9W6F8I0</accession>
<sequence>MKTAIEKESPGNKKLRVNDVSLRYTVCSASPLRPGRCHAVSEERFLAELEKAAANENKTSADDGRQDVDPKP</sequence>
<keyword evidence="3" id="KW-1185">Reference proteome</keyword>
<feature type="region of interest" description="Disordered" evidence="1">
    <location>
        <begin position="51"/>
        <end position="72"/>
    </location>
</feature>
<evidence type="ECO:0000256" key="1">
    <source>
        <dbReference type="SAM" id="MobiDB-lite"/>
    </source>
</evidence>
<evidence type="ECO:0000313" key="3">
    <source>
        <dbReference type="Proteomes" id="UP001165080"/>
    </source>
</evidence>
<gene>
    <name evidence="2" type="primary">PLESTB002448</name>
    <name evidence="2" type="ORF">PLESTB_001605300</name>
</gene>
<name>A0A9W6F8I0_9CHLO</name>
<evidence type="ECO:0000313" key="2">
    <source>
        <dbReference type="EMBL" id="GLC60372.1"/>
    </source>
</evidence>